<dbReference type="Proteomes" id="UP000551758">
    <property type="component" value="Unassembled WGS sequence"/>
</dbReference>
<dbReference type="InterPro" id="IPR008197">
    <property type="entry name" value="WAP_dom"/>
</dbReference>
<gene>
    <name evidence="3" type="ORF">HPG69_012182</name>
</gene>
<feature type="domain" description="WAP" evidence="2">
    <location>
        <begin position="101"/>
        <end position="143"/>
    </location>
</feature>
<feature type="non-terminal residue" evidence="3">
    <location>
        <position position="1"/>
    </location>
</feature>
<dbReference type="GO" id="GO:0030414">
    <property type="term" value="F:peptidase inhibitor activity"/>
    <property type="evidence" value="ECO:0007669"/>
    <property type="project" value="InterPro"/>
</dbReference>
<dbReference type="AlphaFoldDB" id="A0A7J7EMA1"/>
<dbReference type="EMBL" id="JACDTQ010002674">
    <property type="protein sequence ID" value="KAF5916823.1"/>
    <property type="molecule type" value="Genomic_DNA"/>
</dbReference>
<proteinExistence type="predicted"/>
<evidence type="ECO:0000256" key="1">
    <source>
        <dbReference type="SAM" id="MobiDB-lite"/>
    </source>
</evidence>
<accession>A0A7J7EMA1</accession>
<sequence length="166" mass="17462">QATVCPELSSSPKESCVISCFTHKSCPSGSRCCTQNPAATPAWSPSPVTPLALPQLSPVQEEGGNSFVTRVRWGPRGETSRGTAPAGPVSHEGLARRRAAAPGAGPLGPEPCWESSECSRDDQSENNWKCCFSTCAMRHLDPDTGERPGDPSPSTPSPSSFSFCLS</sequence>
<keyword evidence="4" id="KW-1185">Reference proteome</keyword>
<name>A0A7J7EMA1_DICBM</name>
<evidence type="ECO:0000313" key="4">
    <source>
        <dbReference type="Proteomes" id="UP000551758"/>
    </source>
</evidence>
<protein>
    <recommendedName>
        <fullName evidence="2">WAP domain-containing protein</fullName>
    </recommendedName>
</protein>
<evidence type="ECO:0000259" key="2">
    <source>
        <dbReference type="SMART" id="SM00217"/>
    </source>
</evidence>
<feature type="compositionally biased region" description="Low complexity" evidence="1">
    <location>
        <begin position="157"/>
        <end position="166"/>
    </location>
</feature>
<feature type="region of interest" description="Disordered" evidence="1">
    <location>
        <begin position="141"/>
        <end position="166"/>
    </location>
</feature>
<dbReference type="SMART" id="SM00217">
    <property type="entry name" value="WAP"/>
    <property type="match status" value="1"/>
</dbReference>
<organism evidence="3 4">
    <name type="scientific">Diceros bicornis minor</name>
    <name type="common">South-central black rhinoceros</name>
    <dbReference type="NCBI Taxonomy" id="77932"/>
    <lineage>
        <taxon>Eukaryota</taxon>
        <taxon>Metazoa</taxon>
        <taxon>Chordata</taxon>
        <taxon>Craniata</taxon>
        <taxon>Vertebrata</taxon>
        <taxon>Euteleostomi</taxon>
        <taxon>Mammalia</taxon>
        <taxon>Eutheria</taxon>
        <taxon>Laurasiatheria</taxon>
        <taxon>Perissodactyla</taxon>
        <taxon>Rhinocerotidae</taxon>
        <taxon>Diceros</taxon>
    </lineage>
</organism>
<feature type="region of interest" description="Disordered" evidence="1">
    <location>
        <begin position="43"/>
        <end position="125"/>
    </location>
</feature>
<comment type="caution">
    <text evidence="3">The sequence shown here is derived from an EMBL/GenBank/DDBJ whole genome shotgun (WGS) entry which is preliminary data.</text>
</comment>
<dbReference type="GO" id="GO:0005576">
    <property type="term" value="C:extracellular region"/>
    <property type="evidence" value="ECO:0007669"/>
    <property type="project" value="InterPro"/>
</dbReference>
<reference evidence="3 4" key="1">
    <citation type="journal article" date="2020" name="Mol. Biol. Evol.">
        <title>Interspecific Gene Flow and the Evolution of Specialization in Black and White Rhinoceros.</title>
        <authorList>
            <person name="Moodley Y."/>
            <person name="Westbury M.V."/>
            <person name="Russo I.M."/>
            <person name="Gopalakrishnan S."/>
            <person name="Rakotoarivelo A."/>
            <person name="Olsen R.A."/>
            <person name="Prost S."/>
            <person name="Tunstall T."/>
            <person name="Ryder O.A."/>
            <person name="Dalen L."/>
            <person name="Bruford M.W."/>
        </authorList>
    </citation>
    <scope>NUCLEOTIDE SEQUENCE [LARGE SCALE GENOMIC DNA]</scope>
    <source>
        <strain evidence="3">SBR-YM</strain>
        <tissue evidence="3">Skin</tissue>
    </source>
</reference>
<evidence type="ECO:0000313" key="3">
    <source>
        <dbReference type="EMBL" id="KAF5916823.1"/>
    </source>
</evidence>